<evidence type="ECO:0000313" key="2">
    <source>
        <dbReference type="EMBL" id="KAK7444027.1"/>
    </source>
</evidence>
<dbReference type="EMBL" id="JBANRG010000052">
    <property type="protein sequence ID" value="KAK7444027.1"/>
    <property type="molecule type" value="Genomic_DNA"/>
</dbReference>
<name>A0ABR1J101_9AGAR</name>
<feature type="transmembrane region" description="Helical" evidence="1">
    <location>
        <begin position="173"/>
        <end position="196"/>
    </location>
</feature>
<organism evidence="2 3">
    <name type="scientific">Marasmiellus scandens</name>
    <dbReference type="NCBI Taxonomy" id="2682957"/>
    <lineage>
        <taxon>Eukaryota</taxon>
        <taxon>Fungi</taxon>
        <taxon>Dikarya</taxon>
        <taxon>Basidiomycota</taxon>
        <taxon>Agaricomycotina</taxon>
        <taxon>Agaricomycetes</taxon>
        <taxon>Agaricomycetidae</taxon>
        <taxon>Agaricales</taxon>
        <taxon>Marasmiineae</taxon>
        <taxon>Omphalotaceae</taxon>
        <taxon>Marasmiellus</taxon>
    </lineage>
</organism>
<feature type="transmembrane region" description="Helical" evidence="1">
    <location>
        <begin position="237"/>
        <end position="259"/>
    </location>
</feature>
<evidence type="ECO:0000256" key="1">
    <source>
        <dbReference type="SAM" id="Phobius"/>
    </source>
</evidence>
<evidence type="ECO:0000313" key="3">
    <source>
        <dbReference type="Proteomes" id="UP001498398"/>
    </source>
</evidence>
<keyword evidence="3" id="KW-1185">Reference proteome</keyword>
<accession>A0ABR1J101</accession>
<comment type="caution">
    <text evidence="2">The sequence shown here is derived from an EMBL/GenBank/DDBJ whole genome shotgun (WGS) entry which is preliminary data.</text>
</comment>
<feature type="transmembrane region" description="Helical" evidence="1">
    <location>
        <begin position="131"/>
        <end position="153"/>
    </location>
</feature>
<protein>
    <submittedName>
        <fullName evidence="2">Uncharacterized protein</fullName>
    </submittedName>
</protein>
<keyword evidence="1" id="KW-0472">Membrane</keyword>
<reference evidence="2 3" key="1">
    <citation type="submission" date="2024-01" db="EMBL/GenBank/DDBJ databases">
        <title>A draft genome for the cacao thread blight pathogen Marasmiellus scandens.</title>
        <authorList>
            <person name="Baruah I.K."/>
            <person name="Leung J."/>
            <person name="Bukari Y."/>
            <person name="Amoako-Attah I."/>
            <person name="Meinhardt L.W."/>
            <person name="Bailey B.A."/>
            <person name="Cohen S.P."/>
        </authorList>
    </citation>
    <scope>NUCLEOTIDE SEQUENCE [LARGE SCALE GENOMIC DNA]</scope>
    <source>
        <strain evidence="2 3">GH-19</strain>
    </source>
</reference>
<sequence>MHSGNDTTLLASRDMDLSSEDLKLEIEITIYVLLVSAGMLVWDTVSNLGDDYRMLVKAKWKLKKPIMVYIASRISALGLLASALIMGPLRANMNCHIAGIFLELFFFLVIATTTGLFALRVRAIFNGEPLIQGAFLALWLGTAGSCILVFFVLDSSSNPDKSVSSCILLEKRFALGLIIAVMAMVHDTAVFLGVSYKMYQFHRIKVGAGNTRAVKILAPTTKDLPPLMISLLQDGQMYYLISLFFEIVVVILLIVPGLGPYYRCFILPAHLVIVNSIACLVFRNVQLGRFKKEAVYSDASTSSSLFSSEATLDTVEFATNPRNTAASRGLPSQHLGWEMTNQKAADSVNTDLTQSGQSLV</sequence>
<feature type="transmembrane region" description="Helical" evidence="1">
    <location>
        <begin position="28"/>
        <end position="45"/>
    </location>
</feature>
<feature type="transmembrane region" description="Helical" evidence="1">
    <location>
        <begin position="265"/>
        <end position="282"/>
    </location>
</feature>
<dbReference type="Proteomes" id="UP001498398">
    <property type="component" value="Unassembled WGS sequence"/>
</dbReference>
<gene>
    <name evidence="2" type="ORF">VKT23_015423</name>
</gene>
<feature type="transmembrane region" description="Helical" evidence="1">
    <location>
        <begin position="66"/>
        <end position="85"/>
    </location>
</feature>
<keyword evidence="1" id="KW-1133">Transmembrane helix</keyword>
<keyword evidence="1" id="KW-0812">Transmembrane</keyword>
<feature type="transmembrane region" description="Helical" evidence="1">
    <location>
        <begin position="97"/>
        <end position="119"/>
    </location>
</feature>
<proteinExistence type="predicted"/>